<evidence type="ECO:0000259" key="3">
    <source>
        <dbReference type="PROSITE" id="PS50105"/>
    </source>
</evidence>
<evidence type="ECO:0000256" key="1">
    <source>
        <dbReference type="SAM" id="Coils"/>
    </source>
</evidence>
<dbReference type="EnsemblMetazoa" id="PHUM170200-RA">
    <property type="protein sequence ID" value="PHUM170200-PA"/>
    <property type="gene ID" value="PHUM170200"/>
</dbReference>
<feature type="domain" description="SAM" evidence="3">
    <location>
        <begin position="810"/>
        <end position="875"/>
    </location>
</feature>
<dbReference type="Pfam" id="PF25986">
    <property type="entry name" value="Kazrin"/>
    <property type="match status" value="1"/>
</dbReference>
<feature type="compositionally biased region" description="Polar residues" evidence="2">
    <location>
        <begin position="170"/>
        <end position="182"/>
    </location>
</feature>
<dbReference type="SMART" id="SM00454">
    <property type="entry name" value="SAM"/>
    <property type="match status" value="3"/>
</dbReference>
<dbReference type="InterPro" id="IPR059089">
    <property type="entry name" value="Kazrin_N"/>
</dbReference>
<dbReference type="EMBL" id="DS235129">
    <property type="protein sequence ID" value="EEB12311.1"/>
    <property type="molecule type" value="Genomic_DNA"/>
</dbReference>
<dbReference type="Pfam" id="PF07647">
    <property type="entry name" value="SAM_2"/>
    <property type="match status" value="1"/>
</dbReference>
<dbReference type="InterPro" id="IPR013761">
    <property type="entry name" value="SAM/pointed_sf"/>
</dbReference>
<sequence>MAFFKIFTLWKSNRFIEGLLTTLKYKRMILGFEESEKITRGDSSTTTTTTSTIFKNQSSPIGLNFQDGTKNFNFYGEIVNQYESLMKRFLAKFRRMVEENKQLVSRIDDEIQNAHAQVNNLRDDLLDTNKRLDEHINNSKLDREIILNNVLNDKNAPSTEKNNENQQENVKIQTSETTTNNTNPFCDNFQSVNDNENKINFFGDKKTINFFNSKLCESNNFFSNSFSDSITKRNNPCSTTTNATNNTNNSSFTKKENSEEFESDKKNNVFVDCTASKIFKTNDSNNKPDIKPEDFVVTSNLKLNFLTKSPDNSISKKYGEKNTGAVPKKTKSFLSDDTKFKINGMISRNSTRDGVVGGKTNPKEVTVEDFVRPMSPLPANQADENVKISHQKSTSWEGSQNTTTLSKLKLENEKLHREIECLKNQLGKKKKSIGKNSSSSDTTDSPTREEEEDDDDDDENVSNSRSRIKQLEEELLQAKEAMNALKLDRKRLKQEKYDLLNQMKQLYGTLEDKEKELRDFIRNYEQRIRESESSLQQLSTEREEREREKWSLLRHARDEAERSLSLAAQLAAKDAHIQQLQENLDEARRHGTGPSLSDQESLASMSVSRINGSTGGMTPTSTPQVPLGLGLLPGDRGSCSADSGVRGSSDRESGGATSGGGTPTLTQEQNQLSSRLDMDSVSITSSANPSHLYQTVSTPKDCSPSLSPLNATTFSRSIDNNVLSRSVEQLSSPLEEPKRKTHHSRLTGRGGAWGSISRVFTRNRHRKVSSPSSQEDSAENYRSWSPLTEEGYAEKLRLLREAATIPMERWRAPAVLAWLEIALGMPQYGPRCAENIKSGKVLLELSDLELECGLGVTHPMHRKKLRLAIEEHRHPALVRYPCIAQLGHTWVSNEWLPDLGLGQYTENFATNMVDARMLDHLSKKELEKFLGVTRKFHQASIVHGIHLLRMMKYDRQALAVRRHQCESVDADPLVWTNQRFIKWARNIDLCEYSDNLKDSGVHGALVVLEPSFNGDTMATALGIPPSKNIIRRHLSAELEALILPAR</sequence>
<feature type="region of interest" description="Disordered" evidence="2">
    <location>
        <begin position="374"/>
        <end position="402"/>
    </location>
</feature>
<feature type="region of interest" description="Disordered" evidence="2">
    <location>
        <begin position="609"/>
        <end position="708"/>
    </location>
</feature>
<reference evidence="4" key="2">
    <citation type="submission" date="2007-04" db="EMBL/GenBank/DDBJ databases">
        <title>The genome of the human body louse.</title>
        <authorList>
            <consortium name="The Human Body Louse Genome Consortium"/>
            <person name="Kirkness E."/>
            <person name="Walenz B."/>
            <person name="Hass B."/>
            <person name="Bruggner R."/>
            <person name="Strausberg R."/>
        </authorList>
    </citation>
    <scope>NUCLEOTIDE SEQUENCE</scope>
    <source>
        <strain evidence="4">USDA</strain>
    </source>
</reference>
<dbReference type="Gene3D" id="1.10.150.50">
    <property type="entry name" value="Transcription Factor, Ets-1"/>
    <property type="match status" value="3"/>
</dbReference>
<dbReference type="PANTHER" id="PTHR12776">
    <property type="entry name" value="KAZRIN-RELATED"/>
    <property type="match status" value="1"/>
</dbReference>
<dbReference type="PROSITE" id="PS50105">
    <property type="entry name" value="SAM_DOMAIN"/>
    <property type="match status" value="2"/>
</dbReference>
<dbReference type="Proteomes" id="UP000009046">
    <property type="component" value="Unassembled WGS sequence"/>
</dbReference>
<evidence type="ECO:0000313" key="4">
    <source>
        <dbReference type="EMBL" id="EEB12311.1"/>
    </source>
</evidence>
<name>E0VG05_PEDHC</name>
<feature type="region of interest" description="Disordered" evidence="2">
    <location>
        <begin position="427"/>
        <end position="466"/>
    </location>
</feature>
<dbReference type="CTD" id="8236704"/>
<reference evidence="5" key="3">
    <citation type="submission" date="2020-05" db="UniProtKB">
        <authorList>
            <consortium name="EnsemblMetazoa"/>
        </authorList>
    </citation>
    <scope>IDENTIFICATION</scope>
    <source>
        <strain evidence="5">USDA</strain>
    </source>
</reference>
<feature type="domain" description="SAM" evidence="3">
    <location>
        <begin position="894"/>
        <end position="951"/>
    </location>
</feature>
<dbReference type="InterPro" id="IPR037614">
    <property type="entry name" value="Kazrin"/>
</dbReference>
<dbReference type="EMBL" id="AAZO01001978">
    <property type="status" value="NOT_ANNOTATED_CDS"/>
    <property type="molecule type" value="Genomic_DNA"/>
</dbReference>
<evidence type="ECO:0000256" key="2">
    <source>
        <dbReference type="SAM" id="MobiDB-lite"/>
    </source>
</evidence>
<dbReference type="OrthoDB" id="6430345at2759"/>
<dbReference type="PANTHER" id="PTHR12776:SF1">
    <property type="entry name" value="KAZRIN"/>
    <property type="match status" value="1"/>
</dbReference>
<organism>
    <name type="scientific">Pediculus humanus subsp. corporis</name>
    <name type="common">Body louse</name>
    <dbReference type="NCBI Taxonomy" id="121224"/>
    <lineage>
        <taxon>Eukaryota</taxon>
        <taxon>Metazoa</taxon>
        <taxon>Ecdysozoa</taxon>
        <taxon>Arthropoda</taxon>
        <taxon>Hexapoda</taxon>
        <taxon>Insecta</taxon>
        <taxon>Pterygota</taxon>
        <taxon>Neoptera</taxon>
        <taxon>Paraneoptera</taxon>
        <taxon>Psocodea</taxon>
        <taxon>Troctomorpha</taxon>
        <taxon>Phthiraptera</taxon>
        <taxon>Anoplura</taxon>
        <taxon>Pediculidae</taxon>
        <taxon>Pediculus</taxon>
    </lineage>
</organism>
<dbReference type="RefSeq" id="XP_002425049.1">
    <property type="nucleotide sequence ID" value="XM_002425004.1"/>
</dbReference>
<feature type="compositionally biased region" description="Low complexity" evidence="2">
    <location>
        <begin position="616"/>
        <end position="634"/>
    </location>
</feature>
<reference evidence="4" key="1">
    <citation type="submission" date="2007-04" db="EMBL/GenBank/DDBJ databases">
        <title>Annotation of Pediculus humanus corporis strain USDA.</title>
        <authorList>
            <person name="Kirkness E."/>
            <person name="Hannick L."/>
            <person name="Hass B."/>
            <person name="Bruggner R."/>
            <person name="Lawson D."/>
            <person name="Bidwell S."/>
            <person name="Joardar V."/>
            <person name="Caler E."/>
            <person name="Walenz B."/>
            <person name="Inman J."/>
            <person name="Schobel S."/>
            <person name="Galinsky K."/>
            <person name="Amedeo P."/>
            <person name="Strausberg R."/>
        </authorList>
    </citation>
    <scope>NUCLEOTIDE SEQUENCE</scope>
    <source>
        <strain evidence="4">USDA</strain>
    </source>
</reference>
<dbReference type="KEGG" id="phu:Phum_PHUM170200"/>
<feature type="region of interest" description="Disordered" evidence="2">
    <location>
        <begin position="728"/>
        <end position="748"/>
    </location>
</feature>
<protein>
    <submittedName>
        <fullName evidence="4 5">Liprin-beta-2, putative</fullName>
    </submittedName>
</protein>
<accession>E0VG05</accession>
<feature type="compositionally biased region" description="Polar residues" evidence="2">
    <location>
        <begin position="391"/>
        <end position="402"/>
    </location>
</feature>
<proteinExistence type="predicted"/>
<evidence type="ECO:0000313" key="5">
    <source>
        <dbReference type="EnsemblMetazoa" id="PHUM170200-PA"/>
    </source>
</evidence>
<feature type="compositionally biased region" description="Polar residues" evidence="2">
    <location>
        <begin position="681"/>
        <end position="708"/>
    </location>
</feature>
<feature type="compositionally biased region" description="Low complexity" evidence="2">
    <location>
        <begin position="434"/>
        <end position="445"/>
    </location>
</feature>
<dbReference type="VEuPathDB" id="VectorBase:PHUM170200"/>
<dbReference type="CDD" id="cd09570">
    <property type="entry name" value="SAM_kazrin_repeat3"/>
    <property type="match status" value="1"/>
</dbReference>
<dbReference type="STRING" id="121224.E0VG05"/>
<gene>
    <name evidence="5" type="primary">8236704</name>
    <name evidence="4" type="ORF">Phum_PHUM170200</name>
</gene>
<feature type="compositionally biased region" description="Acidic residues" evidence="2">
    <location>
        <begin position="449"/>
        <end position="460"/>
    </location>
</feature>
<dbReference type="InterPro" id="IPR001660">
    <property type="entry name" value="SAM"/>
</dbReference>
<keyword evidence="6" id="KW-1185">Reference proteome</keyword>
<feature type="coiled-coil region" evidence="1">
    <location>
        <begin position="104"/>
        <end position="138"/>
    </location>
</feature>
<dbReference type="SUPFAM" id="SSF47769">
    <property type="entry name" value="SAM/Pointed domain"/>
    <property type="match status" value="2"/>
</dbReference>
<keyword evidence="1" id="KW-0175">Coiled coil</keyword>
<dbReference type="GeneID" id="8236704"/>
<dbReference type="InParanoid" id="E0VG05"/>
<dbReference type="FunCoup" id="E0VG05">
    <property type="interactions" value="83"/>
</dbReference>
<evidence type="ECO:0000313" key="6">
    <source>
        <dbReference type="Proteomes" id="UP000009046"/>
    </source>
</evidence>
<dbReference type="InterPro" id="IPR037616">
    <property type="entry name" value="Kazrin_SAM_rpt_3"/>
</dbReference>
<dbReference type="eggNOG" id="KOG0249">
    <property type="taxonomic scope" value="Eukaryota"/>
</dbReference>
<dbReference type="AlphaFoldDB" id="E0VG05"/>
<feature type="region of interest" description="Disordered" evidence="2">
    <location>
        <begin position="154"/>
        <end position="182"/>
    </location>
</feature>
<dbReference type="HOGENOM" id="CLU_010768_0_0_1"/>
<dbReference type="Pfam" id="PF00536">
    <property type="entry name" value="SAM_1"/>
    <property type="match status" value="2"/>
</dbReference>